<protein>
    <submittedName>
        <fullName evidence="2">Uncharacterized protein</fullName>
    </submittedName>
</protein>
<name>A0A9P6AWN8_9AGAM</name>
<evidence type="ECO:0000256" key="1">
    <source>
        <dbReference type="SAM" id="MobiDB-lite"/>
    </source>
</evidence>
<dbReference type="AlphaFoldDB" id="A0A9P6AWN8"/>
<comment type="caution">
    <text evidence="2">The sequence shown here is derived from an EMBL/GenBank/DDBJ whole genome shotgun (WGS) entry which is preliminary data.</text>
</comment>
<keyword evidence="3" id="KW-1185">Reference proteome</keyword>
<feature type="region of interest" description="Disordered" evidence="1">
    <location>
        <begin position="43"/>
        <end position="75"/>
    </location>
</feature>
<organism evidence="2 3">
    <name type="scientific">Hydnum rufescens UP504</name>
    <dbReference type="NCBI Taxonomy" id="1448309"/>
    <lineage>
        <taxon>Eukaryota</taxon>
        <taxon>Fungi</taxon>
        <taxon>Dikarya</taxon>
        <taxon>Basidiomycota</taxon>
        <taxon>Agaricomycotina</taxon>
        <taxon>Agaricomycetes</taxon>
        <taxon>Cantharellales</taxon>
        <taxon>Hydnaceae</taxon>
        <taxon>Hydnum</taxon>
    </lineage>
</organism>
<proteinExistence type="predicted"/>
<accession>A0A9P6AWN8</accession>
<reference evidence="2" key="1">
    <citation type="journal article" date="2020" name="Nat. Commun.">
        <title>Large-scale genome sequencing of mycorrhizal fungi provides insights into the early evolution of symbiotic traits.</title>
        <authorList>
            <person name="Miyauchi S."/>
            <person name="Kiss E."/>
            <person name="Kuo A."/>
            <person name="Drula E."/>
            <person name="Kohler A."/>
            <person name="Sanchez-Garcia M."/>
            <person name="Morin E."/>
            <person name="Andreopoulos B."/>
            <person name="Barry K.W."/>
            <person name="Bonito G."/>
            <person name="Buee M."/>
            <person name="Carver A."/>
            <person name="Chen C."/>
            <person name="Cichocki N."/>
            <person name="Clum A."/>
            <person name="Culley D."/>
            <person name="Crous P.W."/>
            <person name="Fauchery L."/>
            <person name="Girlanda M."/>
            <person name="Hayes R.D."/>
            <person name="Keri Z."/>
            <person name="LaButti K."/>
            <person name="Lipzen A."/>
            <person name="Lombard V."/>
            <person name="Magnuson J."/>
            <person name="Maillard F."/>
            <person name="Murat C."/>
            <person name="Nolan M."/>
            <person name="Ohm R.A."/>
            <person name="Pangilinan J."/>
            <person name="Pereira M.F."/>
            <person name="Perotto S."/>
            <person name="Peter M."/>
            <person name="Pfister S."/>
            <person name="Riley R."/>
            <person name="Sitrit Y."/>
            <person name="Stielow J.B."/>
            <person name="Szollosi G."/>
            <person name="Zifcakova L."/>
            <person name="Stursova M."/>
            <person name="Spatafora J.W."/>
            <person name="Tedersoo L."/>
            <person name="Vaario L.M."/>
            <person name="Yamada A."/>
            <person name="Yan M."/>
            <person name="Wang P."/>
            <person name="Xu J."/>
            <person name="Bruns T."/>
            <person name="Baldrian P."/>
            <person name="Vilgalys R."/>
            <person name="Dunand C."/>
            <person name="Henrissat B."/>
            <person name="Grigoriev I.V."/>
            <person name="Hibbett D."/>
            <person name="Nagy L.G."/>
            <person name="Martin F.M."/>
        </authorList>
    </citation>
    <scope>NUCLEOTIDE SEQUENCE</scope>
    <source>
        <strain evidence="2">UP504</strain>
    </source>
</reference>
<dbReference type="EMBL" id="MU128976">
    <property type="protein sequence ID" value="KAF9513194.1"/>
    <property type="molecule type" value="Genomic_DNA"/>
</dbReference>
<sequence>MLNNNATDASVTDDKGPKELHTCCGRCAVVFLRSLPFTRIWDLNPHEPQPQTLQPQPHDPKCAKQSPAIPKPLNEGLKAKPLEQNCRTGFPQVEPWPTMDVSNTGMTPAAVDTVAQKEQLWLLFLWYW</sequence>
<evidence type="ECO:0000313" key="3">
    <source>
        <dbReference type="Proteomes" id="UP000886523"/>
    </source>
</evidence>
<dbReference type="Proteomes" id="UP000886523">
    <property type="component" value="Unassembled WGS sequence"/>
</dbReference>
<gene>
    <name evidence="2" type="ORF">BS47DRAFT_1362637</name>
</gene>
<evidence type="ECO:0000313" key="2">
    <source>
        <dbReference type="EMBL" id="KAF9513194.1"/>
    </source>
</evidence>